<keyword evidence="4" id="KW-0378">Hydrolase</keyword>
<comment type="similarity">
    <text evidence="5">Belongs to the YicC/YloC family.</text>
</comment>
<evidence type="ECO:0000313" key="9">
    <source>
        <dbReference type="Proteomes" id="UP000443582"/>
    </source>
</evidence>
<keyword evidence="9" id="KW-1185">Reference proteome</keyword>
<dbReference type="Proteomes" id="UP000443582">
    <property type="component" value="Unassembled WGS sequence"/>
</dbReference>
<keyword evidence="3" id="KW-0255">Endonuclease</keyword>
<dbReference type="Pfam" id="PF03755">
    <property type="entry name" value="YicC-like_N"/>
    <property type="match status" value="1"/>
</dbReference>
<accession>A0ABY0IHS9</accession>
<dbReference type="Pfam" id="PF08340">
    <property type="entry name" value="YicC-like_C"/>
    <property type="match status" value="1"/>
</dbReference>
<dbReference type="InterPro" id="IPR013551">
    <property type="entry name" value="YicC-like_C"/>
</dbReference>
<protein>
    <submittedName>
        <fullName evidence="8">YicC family protein</fullName>
    </submittedName>
</protein>
<evidence type="ECO:0000256" key="3">
    <source>
        <dbReference type="ARBA" id="ARBA00022759"/>
    </source>
</evidence>
<dbReference type="EMBL" id="QDKL01000002">
    <property type="protein sequence ID" value="RZF22040.1"/>
    <property type="molecule type" value="Genomic_DNA"/>
</dbReference>
<proteinExistence type="inferred from homology"/>
<evidence type="ECO:0000256" key="4">
    <source>
        <dbReference type="ARBA" id="ARBA00022801"/>
    </source>
</evidence>
<dbReference type="NCBIfam" id="TIGR00255">
    <property type="entry name" value="YicC/YloC family endoribonuclease"/>
    <property type="match status" value="1"/>
</dbReference>
<evidence type="ECO:0000256" key="2">
    <source>
        <dbReference type="ARBA" id="ARBA00022722"/>
    </source>
</evidence>
<feature type="domain" description="Endoribonuclease YicC-like C-terminal" evidence="7">
    <location>
        <begin position="175"/>
        <end position="293"/>
    </location>
</feature>
<dbReference type="RefSeq" id="WP_115362027.1">
    <property type="nucleotide sequence ID" value="NZ_QDKL01000002.1"/>
</dbReference>
<evidence type="ECO:0000256" key="5">
    <source>
        <dbReference type="ARBA" id="ARBA00035648"/>
    </source>
</evidence>
<evidence type="ECO:0000313" key="8">
    <source>
        <dbReference type="EMBL" id="RZF22040.1"/>
    </source>
</evidence>
<reference evidence="9" key="1">
    <citation type="journal article" date="2019" name="Int. J. Syst. Evol. Microbiol.">
        <title>Halobacteriovorax valvorus sp. nov., a novel prokaryotic predator isolated from coastal seawater of China.</title>
        <authorList>
            <person name="Chen M.-X."/>
        </authorList>
    </citation>
    <scope>NUCLEOTIDE SEQUENCE [LARGE SCALE GENOMIC DNA]</scope>
    <source>
        <strain evidence="9">BL9</strain>
    </source>
</reference>
<dbReference type="PANTHER" id="PTHR30636">
    <property type="entry name" value="UPF0701 PROTEIN YICC"/>
    <property type="match status" value="1"/>
</dbReference>
<organism evidence="8 9">
    <name type="scientific">Halobacteriovorax vibrionivorans</name>
    <dbReference type="NCBI Taxonomy" id="2152716"/>
    <lineage>
        <taxon>Bacteria</taxon>
        <taxon>Pseudomonadati</taxon>
        <taxon>Bdellovibrionota</taxon>
        <taxon>Bacteriovoracia</taxon>
        <taxon>Bacteriovoracales</taxon>
        <taxon>Halobacteriovoraceae</taxon>
        <taxon>Halobacteriovorax</taxon>
    </lineage>
</organism>
<keyword evidence="2" id="KW-0540">Nuclease</keyword>
<sequence length="293" mass="34121">MAKEIHSMTGFGKGEAGDDKLQLTVEIKTVNHRFKDIRFKMSSLFNSTELEMRNRIAKNFKRGSFDINVNYKKLETKSRFDDIDKEKVNAFVSSMKILADANDVQLDIKPTDFLRNEFMKEVDESSIEKMSSYALEALDLAIENLKESRRSEGQKMLSVIEKHQQAYESFFKVVTDKSQEFQDTVKERLEKKFEEYKTSMPTDEPRFMQEVIFYLEKMDIHEEINRINAHLTKLNDILSKGGEVGRQLDFLVQELNRETNTTGSKSTIQEISEAVVQMKVQLEKIREQGLNLE</sequence>
<dbReference type="InterPro" id="IPR013527">
    <property type="entry name" value="YicC-like_N"/>
</dbReference>
<comment type="caution">
    <text evidence="8">The sequence shown here is derived from an EMBL/GenBank/DDBJ whole genome shotgun (WGS) entry which is preliminary data.</text>
</comment>
<evidence type="ECO:0000256" key="1">
    <source>
        <dbReference type="ARBA" id="ARBA00001968"/>
    </source>
</evidence>
<feature type="domain" description="Endoribonuclease YicC-like N-terminal" evidence="6">
    <location>
        <begin position="5"/>
        <end position="156"/>
    </location>
</feature>
<dbReference type="InterPro" id="IPR005229">
    <property type="entry name" value="YicC/YloC-like"/>
</dbReference>
<name>A0ABY0IHS9_9BACT</name>
<comment type="cofactor">
    <cofactor evidence="1">
        <name>a divalent metal cation</name>
        <dbReference type="ChEBI" id="CHEBI:60240"/>
    </cofactor>
</comment>
<dbReference type="PANTHER" id="PTHR30636:SF3">
    <property type="entry name" value="UPF0701 PROTEIN YICC"/>
    <property type="match status" value="1"/>
</dbReference>
<gene>
    <name evidence="8" type="ORF">DAY19_10180</name>
</gene>
<evidence type="ECO:0000259" key="7">
    <source>
        <dbReference type="Pfam" id="PF08340"/>
    </source>
</evidence>
<evidence type="ECO:0000259" key="6">
    <source>
        <dbReference type="Pfam" id="PF03755"/>
    </source>
</evidence>